<dbReference type="InterPro" id="IPR023198">
    <property type="entry name" value="PGP-like_dom2"/>
</dbReference>
<proteinExistence type="predicted"/>
<dbReference type="SFLD" id="SFLDG01129">
    <property type="entry name" value="C1.5:_HAD__Beta-PGM__Phosphata"/>
    <property type="match status" value="1"/>
</dbReference>
<dbReference type="SUPFAM" id="SSF56784">
    <property type="entry name" value="HAD-like"/>
    <property type="match status" value="1"/>
</dbReference>
<dbReference type="NCBIfam" id="TIGR02254">
    <property type="entry name" value="YjjG_YfnB"/>
    <property type="match status" value="1"/>
</dbReference>
<dbReference type="InterPro" id="IPR023214">
    <property type="entry name" value="HAD_sf"/>
</dbReference>
<name>A0ABR7N6V1_9FIRM</name>
<dbReference type="InterPro" id="IPR052550">
    <property type="entry name" value="Pyrimidine_5'-ntase_YjjG"/>
</dbReference>
<reference evidence="1 2" key="1">
    <citation type="submission" date="2020-08" db="EMBL/GenBank/DDBJ databases">
        <title>Genome public.</title>
        <authorList>
            <person name="Liu C."/>
            <person name="Sun Q."/>
        </authorList>
    </citation>
    <scope>NUCLEOTIDE SEQUENCE [LARGE SCALE GENOMIC DNA]</scope>
    <source>
        <strain evidence="1 2">NSJ-46</strain>
    </source>
</reference>
<dbReference type="PANTHER" id="PTHR47478">
    <property type="match status" value="1"/>
</dbReference>
<dbReference type="SFLD" id="SFLDS00003">
    <property type="entry name" value="Haloacid_Dehalogenase"/>
    <property type="match status" value="1"/>
</dbReference>
<evidence type="ECO:0000313" key="1">
    <source>
        <dbReference type="EMBL" id="MBC8572123.1"/>
    </source>
</evidence>
<protein>
    <submittedName>
        <fullName evidence="1">Noncanonical pyrimidine nucleotidase, YjjG family</fullName>
    </submittedName>
</protein>
<dbReference type="NCBIfam" id="TIGR01549">
    <property type="entry name" value="HAD-SF-IA-v1"/>
    <property type="match status" value="1"/>
</dbReference>
<dbReference type="Gene3D" id="3.40.50.1000">
    <property type="entry name" value="HAD superfamily/HAD-like"/>
    <property type="match status" value="1"/>
</dbReference>
<keyword evidence="2" id="KW-1185">Reference proteome</keyword>
<dbReference type="RefSeq" id="WP_249307084.1">
    <property type="nucleotide sequence ID" value="NZ_JACRSZ010000001.1"/>
</dbReference>
<dbReference type="Proteomes" id="UP000657421">
    <property type="component" value="Unassembled WGS sequence"/>
</dbReference>
<dbReference type="InterPro" id="IPR011951">
    <property type="entry name" value="HAD-SF_hydro_IA_YjjG/PynA"/>
</dbReference>
<organism evidence="1 2">
    <name type="scientific">Jingyaoa shaoxingensis</name>
    <dbReference type="NCBI Taxonomy" id="2763671"/>
    <lineage>
        <taxon>Bacteria</taxon>
        <taxon>Bacillati</taxon>
        <taxon>Bacillota</taxon>
        <taxon>Clostridia</taxon>
        <taxon>Lachnospirales</taxon>
        <taxon>Lachnospiraceae</taxon>
        <taxon>Jingyaoa</taxon>
    </lineage>
</organism>
<accession>A0ABR7N6V1</accession>
<comment type="caution">
    <text evidence="1">The sequence shown here is derived from an EMBL/GenBank/DDBJ whole genome shotgun (WGS) entry which is preliminary data.</text>
</comment>
<dbReference type="EMBL" id="JACRSZ010000001">
    <property type="protein sequence ID" value="MBC8572123.1"/>
    <property type="molecule type" value="Genomic_DNA"/>
</dbReference>
<dbReference type="Pfam" id="PF00702">
    <property type="entry name" value="Hydrolase"/>
    <property type="match status" value="1"/>
</dbReference>
<gene>
    <name evidence="1" type="ORF">H8716_03320</name>
</gene>
<sequence>MIQAILWDVDATLLDFHAAERTAILKLFRQFHLGECSDAMLQEYAKINRGYWERLEKGELTRDQVLVGRFQEFFEKEGLDVSAAPAFNEAYQQALGDTIVYCDDSYQIIDSLRGKVKQYVVSNGTIVAQEKKLRLSGLGALMDGIFLSEELGVEKPNKAFFDKIFEEIGDIDRDAMLIVGDSLTSDIRGGNNAGIRTCWYNPGHEVPIEGVHVDYEIADLHEVYDLLKK</sequence>
<dbReference type="Gene3D" id="1.10.150.240">
    <property type="entry name" value="Putative phosphatase, domain 2"/>
    <property type="match status" value="1"/>
</dbReference>
<dbReference type="InterPro" id="IPR036412">
    <property type="entry name" value="HAD-like_sf"/>
</dbReference>
<dbReference type="InterPro" id="IPR006439">
    <property type="entry name" value="HAD-SF_hydro_IA"/>
</dbReference>
<dbReference type="PANTHER" id="PTHR47478:SF1">
    <property type="entry name" value="PYRIMIDINE 5'-NUCLEOTIDASE YJJG"/>
    <property type="match status" value="1"/>
</dbReference>
<evidence type="ECO:0000313" key="2">
    <source>
        <dbReference type="Proteomes" id="UP000657421"/>
    </source>
</evidence>